<reference evidence="4" key="3">
    <citation type="journal article" date="2012" name="PLoS Pathog.">
        <title>Comparative genomics of the apicomplexan parasites Toxoplasma gondii and Neospora caninum: Coccidia differing in host range and transmission strategy.</title>
        <authorList>
            <person name="Reid A.J."/>
            <person name="Vermont S.J."/>
            <person name="Cotton J.A."/>
            <person name="Harris D."/>
            <person name="Hill-Cawthorne G.A."/>
            <person name="Konen-Waisman S."/>
            <person name="Latham S.M."/>
            <person name="Mourier T."/>
            <person name="Norton R."/>
            <person name="Quail M.A."/>
            <person name="Sanders M."/>
            <person name="Shanmugam D."/>
            <person name="Sohal A."/>
            <person name="Wasmuth J.D."/>
            <person name="Brunk B."/>
            <person name="Grigg M.E."/>
            <person name="Howard J.C."/>
            <person name="Parkinson J."/>
            <person name="Roos D.S."/>
            <person name="Trees A.J."/>
            <person name="Berriman M."/>
            <person name="Pain A."/>
            <person name="Wastling J.M."/>
        </authorList>
    </citation>
    <scope>NUCLEOTIDE SEQUENCE [LARGE SCALE GENOMIC DNA]</scope>
    <source>
        <strain evidence="4">Liverpool</strain>
    </source>
</reference>
<organism evidence="2 4">
    <name type="scientific">Neospora caninum (strain Liverpool)</name>
    <dbReference type="NCBI Taxonomy" id="572307"/>
    <lineage>
        <taxon>Eukaryota</taxon>
        <taxon>Sar</taxon>
        <taxon>Alveolata</taxon>
        <taxon>Apicomplexa</taxon>
        <taxon>Conoidasida</taxon>
        <taxon>Coccidia</taxon>
        <taxon>Eucoccidiorida</taxon>
        <taxon>Eimeriorina</taxon>
        <taxon>Sarcocystidae</taxon>
        <taxon>Neospora</taxon>
    </lineage>
</organism>
<dbReference type="RefSeq" id="XP_003880180.1">
    <property type="nucleotide sequence ID" value="XM_003880131.1"/>
</dbReference>
<feature type="compositionally biased region" description="Pro residues" evidence="1">
    <location>
        <begin position="75"/>
        <end position="85"/>
    </location>
</feature>
<dbReference type="Proteomes" id="UP000007494">
    <property type="component" value="Chromosome II"/>
</dbReference>
<feature type="region of interest" description="Disordered" evidence="1">
    <location>
        <begin position="40"/>
        <end position="85"/>
    </location>
</feature>
<reference evidence="2" key="1">
    <citation type="submission" date="2011-02" db="EMBL/GenBank/DDBJ databases">
        <authorList>
            <person name="Aslett M."/>
        </authorList>
    </citation>
    <scope>NUCLEOTIDE SEQUENCE</scope>
    <source>
        <strain evidence="2">Liverpool</strain>
    </source>
</reference>
<dbReference type="OMA" id="HAVRVWL"/>
<feature type="region of interest" description="Disordered" evidence="1">
    <location>
        <begin position="101"/>
        <end position="130"/>
    </location>
</feature>
<evidence type="ECO:0000313" key="4">
    <source>
        <dbReference type="Proteomes" id="UP000007494"/>
    </source>
</evidence>
<evidence type="ECO:0000313" key="3">
    <source>
        <dbReference type="EMBL" id="CEL64740.1"/>
    </source>
</evidence>
<dbReference type="GeneID" id="13446203"/>
<dbReference type="VEuPathDB" id="ToxoDB:NCLIV_006205"/>
<dbReference type="InParanoid" id="F0V8V4"/>
<dbReference type="AlphaFoldDB" id="F0V8V4"/>
<feature type="compositionally biased region" description="Basic residues" evidence="1">
    <location>
        <begin position="45"/>
        <end position="56"/>
    </location>
</feature>
<dbReference type="eggNOG" id="ENOG502R07T">
    <property type="taxonomic scope" value="Eukaryota"/>
</dbReference>
<name>F0V8V4_NEOCL</name>
<reference evidence="2" key="2">
    <citation type="submission" date="2011-03" db="EMBL/GenBank/DDBJ databases">
        <title>Comparative genomics and transcriptomics of Neospora caninum and Toxoplasma gondii.</title>
        <authorList>
            <person name="Reid A.J."/>
            <person name="Sohal A."/>
            <person name="Harris D."/>
            <person name="Quail M."/>
            <person name="Sanders M."/>
            <person name="Berriman M."/>
            <person name="Wastling J.M."/>
            <person name="Pain A."/>
        </authorList>
    </citation>
    <scope>NUCLEOTIDE SEQUENCE</scope>
    <source>
        <strain evidence="2">Liverpool</strain>
    </source>
</reference>
<dbReference type="EMBL" id="LN714476">
    <property type="protein sequence ID" value="CEL64740.1"/>
    <property type="molecule type" value="Genomic_DNA"/>
</dbReference>
<dbReference type="OrthoDB" id="333521at2759"/>
<keyword evidence="4" id="KW-1185">Reference proteome</keyword>
<evidence type="ECO:0000256" key="1">
    <source>
        <dbReference type="SAM" id="MobiDB-lite"/>
    </source>
</evidence>
<accession>F0V8V4</accession>
<evidence type="ECO:0000313" key="2">
    <source>
        <dbReference type="EMBL" id="CBZ50145.1"/>
    </source>
</evidence>
<dbReference type="EMBL" id="FR823382">
    <property type="protein sequence ID" value="CBZ50145.1"/>
    <property type="molecule type" value="Genomic_DNA"/>
</dbReference>
<reference evidence="3" key="4">
    <citation type="journal article" date="2015" name="PLoS ONE">
        <title>Comprehensive Evaluation of Toxoplasma gondii VEG and Neospora caninum LIV Genomes with Tachyzoite Stage Transcriptome and Proteome Defines Novel Transcript Features.</title>
        <authorList>
            <person name="Ramaprasad A."/>
            <person name="Mourier T."/>
            <person name="Naeem R."/>
            <person name="Malas T.B."/>
            <person name="Moussa E."/>
            <person name="Panigrahi A."/>
            <person name="Vermont S.J."/>
            <person name="Otto T.D."/>
            <person name="Wastling J."/>
            <person name="Pain A."/>
        </authorList>
    </citation>
    <scope>NUCLEOTIDE SEQUENCE</scope>
    <source>
        <strain evidence="3">Liverpool</strain>
    </source>
</reference>
<protein>
    <submittedName>
        <fullName evidence="2">Uncharacterized protein</fullName>
    </submittedName>
</protein>
<gene>
    <name evidence="3" type="ORF">BN1204_006205</name>
    <name evidence="2" type="ORF">NCLIV_006205</name>
</gene>
<proteinExistence type="predicted"/>
<sequence length="321" mass="33856">MVAVSPFPVRGPLLSSVVASLSSTSLPWVPRLLSGRVAAAETHARRAVSRPYHSRRRDGVTPPQPYRLSSARLSPWPPSTPSPYSPSPYLSFSPFPSLSSSPSPSLSSSPSPSLSSSPSPSLSSSPSPSLSSSASPSFFSSLSSSPSSSPESVPPSWPRLSDSELSKIFQAAAAPRAATGEDSGSLKRRPTVPANRLFKALLRSGLLDRDLGGVAQKDSKTAPAIEFGQLCEFYEQGRFYDTWGGGAQILKISGVRGLAPPGGNLKGGIIDSTPKCMNYEEFRTFVQAVRVWLRDKHSPVPLSGATMKATGSSTTPGRVVD</sequence>